<evidence type="ECO:0000256" key="1">
    <source>
        <dbReference type="ARBA" id="ARBA00023122"/>
    </source>
</evidence>
<dbReference type="EMBL" id="JBHUKQ010000010">
    <property type="protein sequence ID" value="MFD2481839.1"/>
    <property type="molecule type" value="Genomic_DNA"/>
</dbReference>
<dbReference type="PROSITE" id="PS51371">
    <property type="entry name" value="CBS"/>
    <property type="match status" value="2"/>
</dbReference>
<dbReference type="Pfam" id="PF00571">
    <property type="entry name" value="CBS"/>
    <property type="match status" value="2"/>
</dbReference>
<protein>
    <submittedName>
        <fullName evidence="4">CBS domain-containing protein</fullName>
    </submittedName>
</protein>
<organism evidence="4 5">
    <name type="scientific">Amycolatopsis albidoflavus</name>
    <dbReference type="NCBI Taxonomy" id="102226"/>
    <lineage>
        <taxon>Bacteria</taxon>
        <taxon>Bacillati</taxon>
        <taxon>Actinomycetota</taxon>
        <taxon>Actinomycetes</taxon>
        <taxon>Pseudonocardiales</taxon>
        <taxon>Pseudonocardiaceae</taxon>
        <taxon>Amycolatopsis</taxon>
    </lineage>
</organism>
<evidence type="ECO:0000313" key="4">
    <source>
        <dbReference type="EMBL" id="MFD2481839.1"/>
    </source>
</evidence>
<accession>A0ABW5HXU2</accession>
<dbReference type="InterPro" id="IPR000644">
    <property type="entry name" value="CBS_dom"/>
</dbReference>
<feature type="domain" description="CBS" evidence="3">
    <location>
        <begin position="7"/>
        <end position="65"/>
    </location>
</feature>
<dbReference type="PANTHER" id="PTHR43080:SF2">
    <property type="entry name" value="CBS DOMAIN-CONTAINING PROTEIN"/>
    <property type="match status" value="1"/>
</dbReference>
<comment type="caution">
    <text evidence="4">The sequence shown here is derived from an EMBL/GenBank/DDBJ whole genome shotgun (WGS) entry which is preliminary data.</text>
</comment>
<proteinExistence type="predicted"/>
<reference evidence="5" key="1">
    <citation type="journal article" date="2019" name="Int. J. Syst. Evol. Microbiol.">
        <title>The Global Catalogue of Microorganisms (GCM) 10K type strain sequencing project: providing services to taxonomists for standard genome sequencing and annotation.</title>
        <authorList>
            <consortium name="The Broad Institute Genomics Platform"/>
            <consortium name="The Broad Institute Genome Sequencing Center for Infectious Disease"/>
            <person name="Wu L."/>
            <person name="Ma J."/>
        </authorList>
    </citation>
    <scope>NUCLEOTIDE SEQUENCE [LARGE SCALE GENOMIC DNA]</scope>
    <source>
        <strain evidence="5">CGMCC 4.7638</strain>
    </source>
</reference>
<dbReference type="InterPro" id="IPR051257">
    <property type="entry name" value="Diverse_CBS-Domain"/>
</dbReference>
<keyword evidence="5" id="KW-1185">Reference proteome</keyword>
<dbReference type="SUPFAM" id="SSF54631">
    <property type="entry name" value="CBS-domain pair"/>
    <property type="match status" value="1"/>
</dbReference>
<dbReference type="Proteomes" id="UP001597542">
    <property type="component" value="Unassembled WGS sequence"/>
</dbReference>
<feature type="domain" description="CBS" evidence="3">
    <location>
        <begin position="83"/>
        <end position="140"/>
    </location>
</feature>
<sequence>MRARDLMTSPAETVRPWTSADEAAELLAERGFPALPVVDDDGRLVGIVTQAELGRDRAPGQPRASRRRPYHPGAIETTVGAVMTSPAAGMPPGADLADVCRELVDAKSQAMPIVVEGSRVVGIVTRGDVVRVLARADTAIAADVRHRLEVYGGTGRWKVEVHEGIVRITDRYDEEADRDVAKLLALAVPGVVAADPAGDGTGR</sequence>
<dbReference type="InterPro" id="IPR046342">
    <property type="entry name" value="CBS_dom_sf"/>
</dbReference>
<dbReference type="Gene3D" id="3.10.580.10">
    <property type="entry name" value="CBS-domain"/>
    <property type="match status" value="1"/>
</dbReference>
<evidence type="ECO:0000256" key="2">
    <source>
        <dbReference type="PROSITE-ProRule" id="PRU00703"/>
    </source>
</evidence>
<gene>
    <name evidence="4" type="ORF">ACFSUT_16255</name>
</gene>
<dbReference type="SMART" id="SM00116">
    <property type="entry name" value="CBS"/>
    <property type="match status" value="2"/>
</dbReference>
<evidence type="ECO:0000259" key="3">
    <source>
        <dbReference type="PROSITE" id="PS51371"/>
    </source>
</evidence>
<dbReference type="RefSeq" id="WP_344272687.1">
    <property type="nucleotide sequence ID" value="NZ_BAAAHV010000011.1"/>
</dbReference>
<name>A0ABW5HXU2_9PSEU</name>
<evidence type="ECO:0000313" key="5">
    <source>
        <dbReference type="Proteomes" id="UP001597542"/>
    </source>
</evidence>
<dbReference type="PANTHER" id="PTHR43080">
    <property type="entry name" value="CBS DOMAIN-CONTAINING PROTEIN CBSX3, MITOCHONDRIAL"/>
    <property type="match status" value="1"/>
</dbReference>
<keyword evidence="1 2" id="KW-0129">CBS domain</keyword>